<protein>
    <submittedName>
        <fullName evidence="1">Hypothetical_protein</fullName>
    </submittedName>
</protein>
<accession>A0ABP1KJB4</accession>
<gene>
    <name evidence="1" type="ORF">HINF_LOCUS49880</name>
</gene>
<proteinExistence type="predicted"/>
<name>A0ABP1KJB4_9EUKA</name>
<sequence>MTFGNILQSFDEVVDLFERIFSYITVGDIGLKYLKFIKKLHNEIYQQIFDKQMYIYCVVYLQLQGNITYFQITKMKQIKYNTVVCVCMFTTRYQIISCVSSEFLIENGKSQATIKTAESTKPQQCFYFLLSGNIKIQTKYTSTVIGIFL</sequence>
<dbReference type="Proteomes" id="UP001642409">
    <property type="component" value="Unassembled WGS sequence"/>
</dbReference>
<keyword evidence="2" id="KW-1185">Reference proteome</keyword>
<evidence type="ECO:0000313" key="1">
    <source>
        <dbReference type="EMBL" id="CAL6061793.1"/>
    </source>
</evidence>
<organism evidence="1 2">
    <name type="scientific">Hexamita inflata</name>
    <dbReference type="NCBI Taxonomy" id="28002"/>
    <lineage>
        <taxon>Eukaryota</taxon>
        <taxon>Metamonada</taxon>
        <taxon>Diplomonadida</taxon>
        <taxon>Hexamitidae</taxon>
        <taxon>Hexamitinae</taxon>
        <taxon>Hexamita</taxon>
    </lineage>
</organism>
<reference evidence="1 2" key="1">
    <citation type="submission" date="2024-07" db="EMBL/GenBank/DDBJ databases">
        <authorList>
            <person name="Akdeniz Z."/>
        </authorList>
    </citation>
    <scope>NUCLEOTIDE SEQUENCE [LARGE SCALE GENOMIC DNA]</scope>
</reference>
<dbReference type="EMBL" id="CAXDID020000236">
    <property type="protein sequence ID" value="CAL6061793.1"/>
    <property type="molecule type" value="Genomic_DNA"/>
</dbReference>
<comment type="caution">
    <text evidence="1">The sequence shown here is derived from an EMBL/GenBank/DDBJ whole genome shotgun (WGS) entry which is preliminary data.</text>
</comment>
<evidence type="ECO:0000313" key="2">
    <source>
        <dbReference type="Proteomes" id="UP001642409"/>
    </source>
</evidence>